<feature type="compositionally biased region" description="Polar residues" evidence="2">
    <location>
        <begin position="82"/>
        <end position="111"/>
    </location>
</feature>
<evidence type="ECO:0000313" key="5">
    <source>
        <dbReference type="Proteomes" id="UP000017861"/>
    </source>
</evidence>
<proteinExistence type="predicted"/>
<dbReference type="Proteomes" id="UP000017861">
    <property type="component" value="Unassembled WGS sequence"/>
</dbReference>
<keyword evidence="3" id="KW-0732">Signal</keyword>
<organism evidence="4 5">
    <name type="scientific">Trypanosoma cruzi Dm28c</name>
    <dbReference type="NCBI Taxonomy" id="1416333"/>
    <lineage>
        <taxon>Eukaryota</taxon>
        <taxon>Discoba</taxon>
        <taxon>Euglenozoa</taxon>
        <taxon>Kinetoplastea</taxon>
        <taxon>Metakinetoplastina</taxon>
        <taxon>Trypanosomatida</taxon>
        <taxon>Trypanosomatidae</taxon>
        <taxon>Trypanosoma</taxon>
        <taxon>Schizotrypanum</taxon>
    </lineage>
</organism>
<sequence length="666" mass="75313">MRIETSIFWLCCFLRIFFGFEKKKRVLGRQLMLKVFDGKGTTNTVVTKSEDLSLSAPYMSPFGGYNHYPTMLFKRHASPVPSNTEESYLKNSTSQGTNVGQDNGDVRSSSRARPRVNGYRDNVPMVTPLMDRYKRSEPIHNKKAVERDVNEGQNHSGSKDLTSSNSLKASSKIYIMPSTGNVHAQGKRSVSSSEAPNEVIDSRRCRAQQCRRMTTSCPPVLVRDGASNGQKSMHIKGNGDASTSSMCYDTHCIHGRQAILDYVDLQRNLRVCHATVRDQDRELNELRSQLHLLHTEKVELESRFQIELQGLESRYAESLGKEREEQMEWQKRILSEQLANYEREREELEQLRMELEQERLNHDRTRSELDAAQGMCMALKQQLENLKNASNASFSPSGKKYSPAGKYREDFLLDTQSPTSIFMTPTPRRQPPPVPQLKEGEEYTYGINVSKFSLGREKSKSLHLFHDESPTDKCFVENVTANSTINVSDPSVAFSMIPEFDPDDGHAFWMNRKKQDNSAKRVMEGNKEEFDGETQRETEEWTEGDGGPSSCETRNTNLPAVVAQKTESLANDASSYGRSLTKALSDAAFSVQLHPAYKFEEIAGQESLLCKELLRILLDKEKQIAELTSERMGLLGETKFTSLSDPIPYLTQMEEVEQIAPSNSAV</sequence>
<name>V5AZS5_TRYCR</name>
<dbReference type="VEuPathDB" id="TriTrypDB:TCDM_05038"/>
<feature type="coiled-coil region" evidence="1">
    <location>
        <begin position="276"/>
        <end position="389"/>
    </location>
</feature>
<accession>V5AZS5</accession>
<feature type="compositionally biased region" description="Polar residues" evidence="2">
    <location>
        <begin position="151"/>
        <end position="165"/>
    </location>
</feature>
<feature type="region of interest" description="Disordered" evidence="2">
    <location>
        <begin position="82"/>
        <end position="165"/>
    </location>
</feature>
<evidence type="ECO:0000256" key="1">
    <source>
        <dbReference type="SAM" id="Coils"/>
    </source>
</evidence>
<feature type="chain" id="PRO_5004731057" evidence="3">
    <location>
        <begin position="20"/>
        <end position="666"/>
    </location>
</feature>
<comment type="caution">
    <text evidence="4">The sequence shown here is derived from an EMBL/GenBank/DDBJ whole genome shotgun (WGS) entry which is preliminary data.</text>
</comment>
<feature type="region of interest" description="Disordered" evidence="2">
    <location>
        <begin position="418"/>
        <end position="438"/>
    </location>
</feature>
<evidence type="ECO:0000256" key="3">
    <source>
        <dbReference type="SAM" id="SignalP"/>
    </source>
</evidence>
<feature type="region of interest" description="Disordered" evidence="2">
    <location>
        <begin position="516"/>
        <end position="553"/>
    </location>
</feature>
<feature type="compositionally biased region" description="Basic and acidic residues" evidence="2">
    <location>
        <begin position="516"/>
        <end position="539"/>
    </location>
</feature>
<evidence type="ECO:0000313" key="4">
    <source>
        <dbReference type="EMBL" id="ESS66405.1"/>
    </source>
</evidence>
<evidence type="ECO:0000256" key="2">
    <source>
        <dbReference type="SAM" id="MobiDB-lite"/>
    </source>
</evidence>
<dbReference type="OrthoDB" id="243411at2759"/>
<gene>
    <name evidence="4" type="ORF">TCDM_05038</name>
</gene>
<feature type="compositionally biased region" description="Basic and acidic residues" evidence="2">
    <location>
        <begin position="131"/>
        <end position="150"/>
    </location>
</feature>
<reference evidence="4 5" key="1">
    <citation type="journal article" date="2014" name="Genome Announc.">
        <title>Trypanosoma cruzi Clone Dm28c Draft Genome Sequence.</title>
        <authorList>
            <person name="Grisard E.C."/>
            <person name="Teixeira S.M."/>
            <person name="de Almeida L.G."/>
            <person name="Stoco P.H."/>
            <person name="Gerber A.L."/>
            <person name="Talavera-Lopez C."/>
            <person name="Lima O.C."/>
            <person name="Andersson B."/>
            <person name="de Vasconcelos A.T."/>
        </authorList>
    </citation>
    <scope>NUCLEOTIDE SEQUENCE [LARGE SCALE GENOMIC DNA]</scope>
    <source>
        <strain evidence="4 5">Dm28c</strain>
    </source>
</reference>
<dbReference type="AlphaFoldDB" id="V5AZS5"/>
<keyword evidence="1" id="KW-0175">Coiled coil</keyword>
<dbReference type="EMBL" id="AYLP01000046">
    <property type="protein sequence ID" value="ESS66405.1"/>
    <property type="molecule type" value="Genomic_DNA"/>
</dbReference>
<feature type="signal peptide" evidence="3">
    <location>
        <begin position="1"/>
        <end position="19"/>
    </location>
</feature>
<protein>
    <submittedName>
        <fullName evidence="4">Uncharacterized protein</fullName>
    </submittedName>
</protein>